<name>A0ABQ9XK70_9EUKA</name>
<feature type="compositionally biased region" description="Basic and acidic residues" evidence="1">
    <location>
        <begin position="637"/>
        <end position="666"/>
    </location>
</feature>
<feature type="compositionally biased region" description="Basic and acidic residues" evidence="1">
    <location>
        <begin position="408"/>
        <end position="435"/>
    </location>
</feature>
<organism evidence="2 3">
    <name type="scientific">Blattamonas nauphoetae</name>
    <dbReference type="NCBI Taxonomy" id="2049346"/>
    <lineage>
        <taxon>Eukaryota</taxon>
        <taxon>Metamonada</taxon>
        <taxon>Preaxostyla</taxon>
        <taxon>Oxymonadida</taxon>
        <taxon>Blattamonas</taxon>
    </lineage>
</organism>
<sequence length="934" mass="105127">MKKLLFTIFTPPQKNAGEAGEPIIHYFYSKVGVGGADDDENQQSLCVGALFTMLTFGEPLHATYPEFITTTQYKISIRISDGVYFFLGMESTIPEITVRGAHNLLMDYFQFYYRSIVDVRNACCNNDKLFNLTMKDVGKRLLSLLFICYPDSISQTFQPIPYTPLPSQGKRFFLDASQLLDTLETSTTIPIYGGLISYGSSVVCTHLDETLTRLILLQISLGRESEKLSIVDFYLEKQTNESSDTVNYQDTNLNNPSGFGLTAHSKIKLNEQSNERFEVFLTRETEWVLAAEFSKRMFGTELNGWTALVESEAMKRKEMTRRQRGSYAVEKMLMEEDLRHSKEQQLFVDNIVEIIETLGDEDDDDGFVESDDEVDNALLLVDMNQQGRHSVEDRTPDQDPTPSDPETVSEKREETQEEKEARAEAEEKQRQRDAELEQEMLTSNRSKLSSRVLVVHSLGSLSLSFIVACQPKHFDENACTTMLDEIDTGLTTLLKHITRLFQDCDLQTAAIAAVPDTECDHIENSMDRWNIFNSRASPPFDTDTRTGVQPMREAIKVIRLGERSGGKGVAEVAVPVSQPALYDSVLNEKVEKKEKKEEENRYSALFLDELRHPAKPSEDVAREESKEDEPPAPLEQETEKKAEEERKKEEEQKEAEESATAKKAEEEKDEATLTNFLAAENKDPVFFPSPPNLVNTIHADSSLLVHSVHSMPHCLYNNILLDTDGTVCTDVVCDIFRYDWMDGYAEGYPYSLHSLGGILTRPDEKDAGSAGVTLADDPFARGKLSESAPLLHTPSSLCLHSDTSDGSSGTYGAGQQEHASSGAHPLSKAIKADQAKYGRHQKIPPLLSTQPESFSWNILFCRSVIDELWDVSSVVLARPQKQPRSLISVTWMNNILGQETYSVVQTQEATGGIMEFESMEFKEKVKRRHGFYLI</sequence>
<dbReference type="PANTHER" id="PTHR14407">
    <property type="entry name" value="HERMANSKY-PUDLAK SYNDROME 4 PROTEIN LIGHT-EAR PROTEIN-RELATED"/>
    <property type="match status" value="1"/>
</dbReference>
<evidence type="ECO:0000313" key="2">
    <source>
        <dbReference type="EMBL" id="KAK2952821.1"/>
    </source>
</evidence>
<gene>
    <name evidence="2" type="ORF">BLNAU_12289</name>
</gene>
<dbReference type="InterPro" id="IPR026091">
    <property type="entry name" value="HPS4"/>
</dbReference>
<reference evidence="2 3" key="1">
    <citation type="journal article" date="2022" name="bioRxiv">
        <title>Genomics of Preaxostyla Flagellates Illuminates Evolutionary Transitions and the Path Towards Mitochondrial Loss.</title>
        <authorList>
            <person name="Novak L.V.F."/>
            <person name="Treitli S.C."/>
            <person name="Pyrih J."/>
            <person name="Halakuc P."/>
            <person name="Pipaliya S.V."/>
            <person name="Vacek V."/>
            <person name="Brzon O."/>
            <person name="Soukal P."/>
            <person name="Eme L."/>
            <person name="Dacks J.B."/>
            <person name="Karnkowska A."/>
            <person name="Elias M."/>
            <person name="Hampl V."/>
        </authorList>
    </citation>
    <scope>NUCLEOTIDE SEQUENCE [LARGE SCALE GENOMIC DNA]</scope>
    <source>
        <strain evidence="2">NAU3</strain>
        <tissue evidence="2">Gut</tissue>
    </source>
</reference>
<evidence type="ECO:0008006" key="4">
    <source>
        <dbReference type="Google" id="ProtNLM"/>
    </source>
</evidence>
<proteinExistence type="predicted"/>
<dbReference type="Proteomes" id="UP001281761">
    <property type="component" value="Unassembled WGS sequence"/>
</dbReference>
<keyword evidence="3" id="KW-1185">Reference proteome</keyword>
<dbReference type="PANTHER" id="PTHR14407:SF9">
    <property type="entry name" value="BLOC-3 COMPLEX MEMBER HPS4"/>
    <property type="match status" value="1"/>
</dbReference>
<feature type="region of interest" description="Disordered" evidence="1">
    <location>
        <begin position="604"/>
        <end position="670"/>
    </location>
</feature>
<feature type="region of interest" description="Disordered" evidence="1">
    <location>
        <begin position="387"/>
        <end position="442"/>
    </location>
</feature>
<protein>
    <recommendedName>
        <fullName evidence="4">CCZ1/INTU/HSP4 first Longin domain-containing protein</fullName>
    </recommendedName>
</protein>
<evidence type="ECO:0000256" key="1">
    <source>
        <dbReference type="SAM" id="MobiDB-lite"/>
    </source>
</evidence>
<feature type="compositionally biased region" description="Basic and acidic residues" evidence="1">
    <location>
        <begin position="608"/>
        <end position="629"/>
    </location>
</feature>
<comment type="caution">
    <text evidence="2">The sequence shown here is derived from an EMBL/GenBank/DDBJ whole genome shotgun (WGS) entry which is preliminary data.</text>
</comment>
<feature type="region of interest" description="Disordered" evidence="1">
    <location>
        <begin position="803"/>
        <end position="825"/>
    </location>
</feature>
<accession>A0ABQ9XK70</accession>
<dbReference type="EMBL" id="JARBJD010000099">
    <property type="protein sequence ID" value="KAK2952821.1"/>
    <property type="molecule type" value="Genomic_DNA"/>
</dbReference>
<evidence type="ECO:0000313" key="3">
    <source>
        <dbReference type="Proteomes" id="UP001281761"/>
    </source>
</evidence>